<sequence>MTKLLPMNACTLAILGAMAASGASAATFSPAPNKVEKMQLAVGRIDTAVGGMLKRQGIAYNPTLNDHLFLRRIYVDLTGAIPSYEQTLAFLNDPSPSKRSNLINKLLASEAHVSHLYNYFADMLRIQSEVPGTILRTDAFSKWFKDALRKDRPYNRIVYDMVTANGRIWQHPATGYHLRDADMKLDHVAFMSKVFLGKDISCAQCHD</sequence>
<dbReference type="PANTHER" id="PTHR35889">
    <property type="entry name" value="CYCLOINULO-OLIGOSACCHARIDE FRUCTANOTRANSFERASE-RELATED"/>
    <property type="match status" value="1"/>
</dbReference>
<accession>A0A382SZ49</accession>
<reference evidence="2" key="1">
    <citation type="submission" date="2018-05" db="EMBL/GenBank/DDBJ databases">
        <authorList>
            <person name="Lanie J.A."/>
            <person name="Ng W.-L."/>
            <person name="Kazmierczak K.M."/>
            <person name="Andrzejewski T.M."/>
            <person name="Davidsen T.M."/>
            <person name="Wayne K.J."/>
            <person name="Tettelin H."/>
            <person name="Glass J.I."/>
            <person name="Rusch D."/>
            <person name="Podicherti R."/>
            <person name="Tsui H.-C.T."/>
            <person name="Winkler M.E."/>
        </authorList>
    </citation>
    <scope>NUCLEOTIDE SEQUENCE</scope>
</reference>
<feature type="non-terminal residue" evidence="2">
    <location>
        <position position="207"/>
    </location>
</feature>
<dbReference type="InterPro" id="IPR011444">
    <property type="entry name" value="DUF1549"/>
</dbReference>
<dbReference type="AlphaFoldDB" id="A0A382SZ49"/>
<proteinExistence type="predicted"/>
<protein>
    <recommendedName>
        <fullName evidence="1">DUF1549 domain-containing protein</fullName>
    </recommendedName>
</protein>
<gene>
    <name evidence="2" type="ORF">METZ01_LOCUS367696</name>
</gene>
<feature type="domain" description="DUF1549" evidence="1">
    <location>
        <begin position="45"/>
        <end position="207"/>
    </location>
</feature>
<dbReference type="Pfam" id="PF07583">
    <property type="entry name" value="PSCyt2"/>
    <property type="match status" value="1"/>
</dbReference>
<organism evidence="2">
    <name type="scientific">marine metagenome</name>
    <dbReference type="NCBI Taxonomy" id="408172"/>
    <lineage>
        <taxon>unclassified sequences</taxon>
        <taxon>metagenomes</taxon>
        <taxon>ecological metagenomes</taxon>
    </lineage>
</organism>
<dbReference type="EMBL" id="UINC01132488">
    <property type="protein sequence ID" value="SVD14842.1"/>
    <property type="molecule type" value="Genomic_DNA"/>
</dbReference>
<name>A0A382SZ49_9ZZZZ</name>
<dbReference type="PANTHER" id="PTHR35889:SF3">
    <property type="entry name" value="F-BOX DOMAIN-CONTAINING PROTEIN"/>
    <property type="match status" value="1"/>
</dbReference>
<evidence type="ECO:0000259" key="1">
    <source>
        <dbReference type="Pfam" id="PF07583"/>
    </source>
</evidence>
<evidence type="ECO:0000313" key="2">
    <source>
        <dbReference type="EMBL" id="SVD14842.1"/>
    </source>
</evidence>